<keyword evidence="2" id="KW-1185">Reference proteome</keyword>
<organism evidence="1 2">
    <name type="scientific">Bartonella pachyuromydis</name>
    <dbReference type="NCBI Taxonomy" id="931097"/>
    <lineage>
        <taxon>Bacteria</taxon>
        <taxon>Pseudomonadati</taxon>
        <taxon>Pseudomonadota</taxon>
        <taxon>Alphaproteobacteria</taxon>
        <taxon>Hyphomicrobiales</taxon>
        <taxon>Bartonellaceae</taxon>
        <taxon>Bartonella</taxon>
    </lineage>
</organism>
<dbReference type="EMBL" id="BAABJA010000003">
    <property type="protein sequence ID" value="GAA4661119.1"/>
    <property type="molecule type" value="Genomic_DNA"/>
</dbReference>
<gene>
    <name evidence="1" type="ORF">GCM10023262_06090</name>
</gene>
<evidence type="ECO:0000313" key="1">
    <source>
        <dbReference type="EMBL" id="GAA4661119.1"/>
    </source>
</evidence>
<name>A0ABP8VGW1_9HYPH</name>
<protein>
    <submittedName>
        <fullName evidence="1">Uncharacterized protein</fullName>
    </submittedName>
</protein>
<sequence>MCTHKNFFKNYQNAQVKNITVVRKLETVSQFINNIEKHTTKKHNQRNLPIIFFLLSEHENG</sequence>
<reference evidence="2" key="1">
    <citation type="journal article" date="2019" name="Int. J. Syst. Evol. Microbiol.">
        <title>The Global Catalogue of Microorganisms (GCM) 10K type strain sequencing project: providing services to taxonomists for standard genome sequencing and annotation.</title>
        <authorList>
            <consortium name="The Broad Institute Genomics Platform"/>
            <consortium name="The Broad Institute Genome Sequencing Center for Infectious Disease"/>
            <person name="Wu L."/>
            <person name="Ma J."/>
        </authorList>
    </citation>
    <scope>NUCLEOTIDE SEQUENCE [LARGE SCALE GENOMIC DNA]</scope>
    <source>
        <strain evidence="2">JCM 17714</strain>
    </source>
</reference>
<accession>A0ABP8VGW1</accession>
<comment type="caution">
    <text evidence="1">The sequence shown here is derived from an EMBL/GenBank/DDBJ whole genome shotgun (WGS) entry which is preliminary data.</text>
</comment>
<dbReference type="Proteomes" id="UP001501699">
    <property type="component" value="Unassembled WGS sequence"/>
</dbReference>
<proteinExistence type="predicted"/>
<evidence type="ECO:0000313" key="2">
    <source>
        <dbReference type="Proteomes" id="UP001501699"/>
    </source>
</evidence>